<sequence>MTHNLLLSLIIFASSDSNTSSLLVFISIKLNIFIFYLVSYIDYFAYNFNIMPSTKQVWDGALLIDGPYAKPIDAYYACQKGIEYLKMPGTKARRKYQEEKKEFKTSCSCRDDECITLDFVYDRRSEGWYAIYREPKKQDNRCRCFQLLHNLNRAFIIMYDPNEKLIYAYSGKFDLCGATKATKLEAIRIHVEKANDNPYPKEYLEQVGIAVPEKVLMEIE</sequence>
<feature type="signal peptide" evidence="2">
    <location>
        <begin position="1"/>
        <end position="17"/>
    </location>
</feature>
<evidence type="ECO:0000256" key="1">
    <source>
        <dbReference type="SAM" id="Phobius"/>
    </source>
</evidence>
<gene>
    <name evidence="3" type="ORF">ASTO00021_LOCUS18078</name>
</gene>
<evidence type="ECO:0000256" key="2">
    <source>
        <dbReference type="SAM" id="SignalP"/>
    </source>
</evidence>
<feature type="chain" id="PRO_5031410363" evidence="2">
    <location>
        <begin position="18"/>
        <end position="220"/>
    </location>
</feature>
<name>A0A7S3V2X7_9STRA</name>
<keyword evidence="2" id="KW-0732">Signal</keyword>
<keyword evidence="1" id="KW-1133">Transmembrane helix</keyword>
<evidence type="ECO:0000313" key="3">
    <source>
        <dbReference type="EMBL" id="CAE0448114.1"/>
    </source>
</evidence>
<keyword evidence="1" id="KW-0472">Membrane</keyword>
<dbReference type="EMBL" id="HBIN01023472">
    <property type="protein sequence ID" value="CAE0448114.1"/>
    <property type="molecule type" value="Transcribed_RNA"/>
</dbReference>
<protein>
    <submittedName>
        <fullName evidence="3">Uncharacterized protein</fullName>
    </submittedName>
</protein>
<reference evidence="3" key="1">
    <citation type="submission" date="2021-01" db="EMBL/GenBank/DDBJ databases">
        <authorList>
            <person name="Corre E."/>
            <person name="Pelletier E."/>
            <person name="Niang G."/>
            <person name="Scheremetjew M."/>
            <person name="Finn R."/>
            <person name="Kale V."/>
            <person name="Holt S."/>
            <person name="Cochrane G."/>
            <person name="Meng A."/>
            <person name="Brown T."/>
            <person name="Cohen L."/>
        </authorList>
    </citation>
    <scope>NUCLEOTIDE SEQUENCE</scope>
    <source>
        <strain evidence="3">GSBS06</strain>
    </source>
</reference>
<keyword evidence="1" id="KW-0812">Transmembrane</keyword>
<dbReference type="AlphaFoldDB" id="A0A7S3V2X7"/>
<proteinExistence type="predicted"/>
<accession>A0A7S3V2X7</accession>
<feature type="transmembrane region" description="Helical" evidence="1">
    <location>
        <begin position="27"/>
        <end position="46"/>
    </location>
</feature>
<organism evidence="3">
    <name type="scientific">Aplanochytrium stocchinoi</name>
    <dbReference type="NCBI Taxonomy" id="215587"/>
    <lineage>
        <taxon>Eukaryota</taxon>
        <taxon>Sar</taxon>
        <taxon>Stramenopiles</taxon>
        <taxon>Bigyra</taxon>
        <taxon>Labyrinthulomycetes</taxon>
        <taxon>Thraustochytrida</taxon>
        <taxon>Thraustochytriidae</taxon>
        <taxon>Aplanochytrium</taxon>
    </lineage>
</organism>